<organism evidence="1 2">
    <name type="scientific">Dreissena polymorpha</name>
    <name type="common">Zebra mussel</name>
    <name type="synonym">Mytilus polymorpha</name>
    <dbReference type="NCBI Taxonomy" id="45954"/>
    <lineage>
        <taxon>Eukaryota</taxon>
        <taxon>Metazoa</taxon>
        <taxon>Spiralia</taxon>
        <taxon>Lophotrochozoa</taxon>
        <taxon>Mollusca</taxon>
        <taxon>Bivalvia</taxon>
        <taxon>Autobranchia</taxon>
        <taxon>Heteroconchia</taxon>
        <taxon>Euheterodonta</taxon>
        <taxon>Imparidentia</taxon>
        <taxon>Neoheterodontei</taxon>
        <taxon>Myida</taxon>
        <taxon>Dreissenoidea</taxon>
        <taxon>Dreissenidae</taxon>
        <taxon>Dreissena</taxon>
    </lineage>
</organism>
<reference evidence="1" key="2">
    <citation type="submission" date="2020-11" db="EMBL/GenBank/DDBJ databases">
        <authorList>
            <person name="McCartney M.A."/>
            <person name="Auch B."/>
            <person name="Kono T."/>
            <person name="Mallez S."/>
            <person name="Becker A."/>
            <person name="Gohl D.M."/>
            <person name="Silverstein K.A.T."/>
            <person name="Koren S."/>
            <person name="Bechman K.B."/>
            <person name="Herman A."/>
            <person name="Abrahante J.E."/>
            <person name="Garbe J."/>
        </authorList>
    </citation>
    <scope>NUCLEOTIDE SEQUENCE</scope>
    <source>
        <strain evidence="1">Duluth1</strain>
        <tissue evidence="1">Whole animal</tissue>
    </source>
</reference>
<dbReference type="EMBL" id="JAIWYP010000006">
    <property type="protein sequence ID" value="KAH3807328.1"/>
    <property type="molecule type" value="Genomic_DNA"/>
</dbReference>
<evidence type="ECO:0008006" key="3">
    <source>
        <dbReference type="Google" id="ProtNLM"/>
    </source>
</evidence>
<keyword evidence="2" id="KW-1185">Reference proteome</keyword>
<dbReference type="InterPro" id="IPR011011">
    <property type="entry name" value="Znf_FYVE_PHD"/>
</dbReference>
<comment type="caution">
    <text evidence="1">The sequence shown here is derived from an EMBL/GenBank/DDBJ whole genome shotgun (WGS) entry which is preliminary data.</text>
</comment>
<dbReference type="InterPro" id="IPR013083">
    <property type="entry name" value="Znf_RING/FYVE/PHD"/>
</dbReference>
<dbReference type="SUPFAM" id="SSF54001">
    <property type="entry name" value="Cysteine proteinases"/>
    <property type="match status" value="1"/>
</dbReference>
<gene>
    <name evidence="1" type="ORF">DPMN_135665</name>
</gene>
<evidence type="ECO:0000313" key="1">
    <source>
        <dbReference type="EMBL" id="KAH3807328.1"/>
    </source>
</evidence>
<name>A0A9D4G2A8_DREPO</name>
<reference evidence="1" key="1">
    <citation type="journal article" date="2019" name="bioRxiv">
        <title>The Genome of the Zebra Mussel, Dreissena polymorpha: A Resource for Invasive Species Research.</title>
        <authorList>
            <person name="McCartney M.A."/>
            <person name="Auch B."/>
            <person name="Kono T."/>
            <person name="Mallez S."/>
            <person name="Zhang Y."/>
            <person name="Obille A."/>
            <person name="Becker A."/>
            <person name="Abrahante J.E."/>
            <person name="Garbe J."/>
            <person name="Badalamenti J.P."/>
            <person name="Herman A."/>
            <person name="Mangelson H."/>
            <person name="Liachko I."/>
            <person name="Sullivan S."/>
            <person name="Sone E.D."/>
            <person name="Koren S."/>
            <person name="Silverstein K.A.T."/>
            <person name="Beckman K.B."/>
            <person name="Gohl D.M."/>
        </authorList>
    </citation>
    <scope>NUCLEOTIDE SEQUENCE</scope>
    <source>
        <strain evidence="1">Duluth1</strain>
        <tissue evidence="1">Whole animal</tissue>
    </source>
</reference>
<evidence type="ECO:0000313" key="2">
    <source>
        <dbReference type="Proteomes" id="UP000828390"/>
    </source>
</evidence>
<dbReference type="InterPro" id="IPR038765">
    <property type="entry name" value="Papain-like_cys_pep_sf"/>
</dbReference>
<dbReference type="SUPFAM" id="SSF57903">
    <property type="entry name" value="FYVE/PHD zinc finger"/>
    <property type="match status" value="1"/>
</dbReference>
<proteinExistence type="predicted"/>
<dbReference type="AlphaFoldDB" id="A0A9D4G2A8"/>
<accession>A0A9D4G2A8</accession>
<sequence length="114" mass="13329">MEFEAPPCNKQRDGNSCGVFALMTAECLVRKKHPTMLRQPHVLVFRDYVRRRLLFHGVRQTYLCDSLHCKDPHGIIEWIACDVCKRWLHEVYVSQPLSQDEDSFVCDVCIAQYS</sequence>
<protein>
    <recommendedName>
        <fullName evidence="3">Ubiquitin-like protease family profile domain-containing protein</fullName>
    </recommendedName>
</protein>
<dbReference type="Gene3D" id="3.40.395.10">
    <property type="entry name" value="Adenoviral Proteinase, Chain A"/>
    <property type="match status" value="1"/>
</dbReference>
<dbReference type="Proteomes" id="UP000828390">
    <property type="component" value="Unassembled WGS sequence"/>
</dbReference>
<dbReference type="Gene3D" id="3.30.40.10">
    <property type="entry name" value="Zinc/RING finger domain, C3HC4 (zinc finger)"/>
    <property type="match status" value="1"/>
</dbReference>